<dbReference type="Proteomes" id="UP000444185">
    <property type="component" value="Unassembled WGS sequence"/>
</dbReference>
<dbReference type="SUPFAM" id="SSF55729">
    <property type="entry name" value="Acyl-CoA N-acyltransferases (Nat)"/>
    <property type="match status" value="1"/>
</dbReference>
<dbReference type="InterPro" id="IPR016181">
    <property type="entry name" value="Acyl_CoA_acyltransferase"/>
</dbReference>
<dbReference type="Gene3D" id="3.40.630.30">
    <property type="match status" value="1"/>
</dbReference>
<comment type="caution">
    <text evidence="2">The sequence shown here is derived from an EMBL/GenBank/DDBJ whole genome shotgun (WGS) entry which is preliminary data.</text>
</comment>
<evidence type="ECO:0000259" key="1">
    <source>
        <dbReference type="PROSITE" id="PS51186"/>
    </source>
</evidence>
<dbReference type="Pfam" id="PF00583">
    <property type="entry name" value="Acetyltransf_1"/>
    <property type="match status" value="1"/>
</dbReference>
<dbReference type="AlphaFoldDB" id="A0A844XY62"/>
<dbReference type="InterPro" id="IPR000182">
    <property type="entry name" value="GNAT_dom"/>
</dbReference>
<dbReference type="OrthoDB" id="7617982at2"/>
<keyword evidence="2" id="KW-0808">Transferase</keyword>
<proteinExistence type="predicted"/>
<feature type="domain" description="N-acetyltransferase" evidence="1">
    <location>
        <begin position="34"/>
        <end position="202"/>
    </location>
</feature>
<keyword evidence="3" id="KW-1185">Reference proteome</keyword>
<protein>
    <submittedName>
        <fullName evidence="2">GNAT family N-acetyltransferase</fullName>
    </submittedName>
</protein>
<accession>A0A844XY62</accession>
<organism evidence="2 3">
    <name type="scientific">Qipengyuania gaetbuli</name>
    <dbReference type="NCBI Taxonomy" id="266952"/>
    <lineage>
        <taxon>Bacteria</taxon>
        <taxon>Pseudomonadati</taxon>
        <taxon>Pseudomonadota</taxon>
        <taxon>Alphaproteobacteria</taxon>
        <taxon>Sphingomonadales</taxon>
        <taxon>Erythrobacteraceae</taxon>
        <taxon>Qipengyuania</taxon>
    </lineage>
</organism>
<dbReference type="GO" id="GO:0016747">
    <property type="term" value="F:acyltransferase activity, transferring groups other than amino-acyl groups"/>
    <property type="evidence" value="ECO:0007669"/>
    <property type="project" value="InterPro"/>
</dbReference>
<evidence type="ECO:0000313" key="3">
    <source>
        <dbReference type="Proteomes" id="UP000444185"/>
    </source>
</evidence>
<dbReference type="CDD" id="cd04301">
    <property type="entry name" value="NAT_SF"/>
    <property type="match status" value="1"/>
</dbReference>
<dbReference type="RefSeq" id="WP_160607340.1">
    <property type="nucleotide sequence ID" value="NZ_WTYF01000004.1"/>
</dbReference>
<reference evidence="2 3" key="1">
    <citation type="submission" date="2019-12" db="EMBL/GenBank/DDBJ databases">
        <title>Genomic-based taxomic classification of the family Erythrobacteraceae.</title>
        <authorList>
            <person name="Xu L."/>
        </authorList>
    </citation>
    <scope>NUCLEOTIDE SEQUENCE [LARGE SCALE GENOMIC DNA]</scope>
    <source>
        <strain evidence="2 3">DSM 16225</strain>
    </source>
</reference>
<evidence type="ECO:0000313" key="2">
    <source>
        <dbReference type="EMBL" id="MXO50771.1"/>
    </source>
</evidence>
<sequence length="212" mass="23065">MSIETGIPKPPFAPWRGGCGPGSIESALEDATPVCIRRVTPADETLMREGIERMSPRSRYLRFFSGMRTPPDWVIERLLDADGEKHLAWGAIDLSQQERPAIGAVHAFRDENDPDCAEFSVAIVDDYHGLGLGKLLTATILLDAREEGIRRFHVETLSENHSAASFTRMLGGVGSGSVDMTRGFVLEVEEALARLRDAADPPGIASVFAAFA</sequence>
<name>A0A844XY62_9SPHN</name>
<dbReference type="EMBL" id="WTYF01000004">
    <property type="protein sequence ID" value="MXO50771.1"/>
    <property type="molecule type" value="Genomic_DNA"/>
</dbReference>
<gene>
    <name evidence="2" type="ORF">GRI42_05560</name>
</gene>
<dbReference type="PROSITE" id="PS51186">
    <property type="entry name" value="GNAT"/>
    <property type="match status" value="1"/>
</dbReference>